<evidence type="ECO:0000256" key="3">
    <source>
        <dbReference type="ARBA" id="ARBA00022448"/>
    </source>
</evidence>
<dbReference type="Gene3D" id="3.40.190.10">
    <property type="entry name" value="Periplasmic binding protein-like II"/>
    <property type="match status" value="2"/>
</dbReference>
<keyword evidence="4 7" id="KW-0732">Signal</keyword>
<accession>W6K2Y0</accession>
<dbReference type="PANTHER" id="PTHR43649:SF28">
    <property type="entry name" value="BINDING PROTEIN COMPONENT OF ABC SUGAR TRANSPORTER-RELATED"/>
    <property type="match status" value="1"/>
</dbReference>
<evidence type="ECO:0000313" key="8">
    <source>
        <dbReference type="EMBL" id="CCH75510.1"/>
    </source>
</evidence>
<reference evidence="8 9" key="1">
    <citation type="journal article" date="2013" name="ISME J.">
        <title>A metabolic model for members of the genus Tetrasphaera involved in enhanced biological phosphorus removal.</title>
        <authorList>
            <person name="Kristiansen R."/>
            <person name="Nguyen H.T.T."/>
            <person name="Saunders A.M."/>
            <person name="Nielsen J.L."/>
            <person name="Wimmer R."/>
            <person name="Le V.Q."/>
            <person name="McIlroy S.J."/>
            <person name="Petrovski S."/>
            <person name="Seviour R.J."/>
            <person name="Calteau A."/>
            <person name="Nielsen K.L."/>
            <person name="Nielsen P.H."/>
        </authorList>
    </citation>
    <scope>NUCLEOTIDE SEQUENCE [LARGE SCALE GENOMIC DNA]</scope>
    <source>
        <strain evidence="8 9">Ben110</strain>
    </source>
</reference>
<dbReference type="InterPro" id="IPR050490">
    <property type="entry name" value="Bact_solute-bd_prot1"/>
</dbReference>
<evidence type="ECO:0000256" key="5">
    <source>
        <dbReference type="ARBA" id="ARBA00049629"/>
    </source>
</evidence>
<evidence type="ECO:0000256" key="6">
    <source>
        <dbReference type="ARBA" id="ARBA00049753"/>
    </source>
</evidence>
<comment type="subcellular location">
    <subcellularLocation>
        <location evidence="1">Cell envelope</location>
    </subcellularLocation>
</comment>
<proteinExistence type="inferred from homology"/>
<name>W6K2Y0_9MICO</name>
<evidence type="ECO:0000256" key="2">
    <source>
        <dbReference type="ARBA" id="ARBA00008520"/>
    </source>
</evidence>
<dbReference type="STRING" id="1193182.BN11_770004"/>
<comment type="caution">
    <text evidence="8">The sequence shown here is derived from an EMBL/GenBank/DDBJ whole genome shotgun (WGS) entry which is preliminary data.</text>
</comment>
<evidence type="ECO:0000256" key="4">
    <source>
        <dbReference type="ARBA" id="ARBA00022729"/>
    </source>
</evidence>
<feature type="signal peptide" evidence="7">
    <location>
        <begin position="1"/>
        <end position="19"/>
    </location>
</feature>
<dbReference type="Pfam" id="PF13416">
    <property type="entry name" value="SBP_bac_8"/>
    <property type="match status" value="1"/>
</dbReference>
<dbReference type="GO" id="GO:0030313">
    <property type="term" value="C:cell envelope"/>
    <property type="evidence" value="ECO:0007669"/>
    <property type="project" value="UniProtKB-SubCell"/>
</dbReference>
<keyword evidence="9" id="KW-1185">Reference proteome</keyword>
<dbReference type="PANTHER" id="PTHR43649">
    <property type="entry name" value="ARABINOSE-BINDING PROTEIN-RELATED"/>
    <property type="match status" value="1"/>
</dbReference>
<dbReference type="AlphaFoldDB" id="W6K2Y0"/>
<comment type="similarity">
    <text evidence="2">Belongs to the bacterial solute-binding protein 1 family.</text>
</comment>
<dbReference type="SUPFAM" id="SSF53850">
    <property type="entry name" value="Periplasmic binding protein-like II"/>
    <property type="match status" value="1"/>
</dbReference>
<keyword evidence="3" id="KW-0813">Transport</keyword>
<sequence length="429" mass="44522">MMIMRNVTRALLAVTVAVAGLSACTGPKETDPSAATDQLEVMTWWTSASEAKAFKVFTDAYARANAGVTLTNASVQGGAGSSARVALAKRLIAGDPPDVWQTFAGAATTAYEKSAQIRDVSSVFGAGGLAAQVNPTILQSVTIDGKQYAVPTGAHRSNVLFFNKAVLDKAGVAAPAAGYTPAAFRADLEKVKASGVPALCLGAKDRFTTAELLDNILLARLGPDGWAKIQDDKLDWNGTEVKDALGELDDLLAYTSADADTQTWDQAIGQLVEGSCGFLTMNDSAFGELTARGGSDAVGEVVYPGTDGAFLAVTDVFVASRTAPNAKNALAFLSVLADPAANLEFSKLKGSVPVLKNVDATGLSPYQQEAAKALWAGPVLPSLSHGQAMNPGLTQGYFDAIAAYVRTRQPQSFAQAIAEAVAVYQPAGH</sequence>
<protein>
    <recommendedName>
        <fullName evidence="6">Probable sugar-binding periplasmic protein</fullName>
    </recommendedName>
</protein>
<evidence type="ECO:0000313" key="9">
    <source>
        <dbReference type="Proteomes" id="UP000035763"/>
    </source>
</evidence>
<dbReference type="EMBL" id="CAJA01000504">
    <property type="protein sequence ID" value="CCH75510.1"/>
    <property type="molecule type" value="Genomic_DNA"/>
</dbReference>
<gene>
    <name evidence="8" type="ORF">BN11_770004</name>
</gene>
<evidence type="ECO:0000256" key="1">
    <source>
        <dbReference type="ARBA" id="ARBA00004196"/>
    </source>
</evidence>
<comment type="function">
    <text evidence="5">Part of a binding-protein-dependent transport system for a sugar.</text>
</comment>
<dbReference type="PROSITE" id="PS51257">
    <property type="entry name" value="PROKAR_LIPOPROTEIN"/>
    <property type="match status" value="1"/>
</dbReference>
<organism evidence="8 9">
    <name type="scientific">Nostocoides australiense Ben110</name>
    <dbReference type="NCBI Taxonomy" id="1193182"/>
    <lineage>
        <taxon>Bacteria</taxon>
        <taxon>Bacillati</taxon>
        <taxon>Actinomycetota</taxon>
        <taxon>Actinomycetes</taxon>
        <taxon>Micrococcales</taxon>
        <taxon>Intrasporangiaceae</taxon>
        <taxon>Nostocoides</taxon>
    </lineage>
</organism>
<dbReference type="InterPro" id="IPR006059">
    <property type="entry name" value="SBP"/>
</dbReference>
<feature type="chain" id="PRO_5038958884" description="Probable sugar-binding periplasmic protein" evidence="7">
    <location>
        <begin position="20"/>
        <end position="429"/>
    </location>
</feature>
<dbReference type="Proteomes" id="UP000035763">
    <property type="component" value="Unassembled WGS sequence"/>
</dbReference>
<evidence type="ECO:0000256" key="7">
    <source>
        <dbReference type="SAM" id="SignalP"/>
    </source>
</evidence>